<evidence type="ECO:0000313" key="2">
    <source>
        <dbReference type="EMBL" id="KAK7473290.1"/>
    </source>
</evidence>
<evidence type="ECO:0000313" key="1">
    <source>
        <dbReference type="EMBL" id="KAK7448883.1"/>
    </source>
</evidence>
<dbReference type="EMBL" id="JBANRG010000001">
    <property type="protein sequence ID" value="KAK7473290.1"/>
    <property type="molecule type" value="Genomic_DNA"/>
</dbReference>
<reference evidence="1 3" key="1">
    <citation type="submission" date="2024-01" db="EMBL/GenBank/DDBJ databases">
        <title>A draft genome for the cacao thread blight pathogen Marasmiellus scandens.</title>
        <authorList>
            <person name="Baruah I.K."/>
            <person name="Leung J."/>
            <person name="Bukari Y."/>
            <person name="Amoako-Attah I."/>
            <person name="Meinhardt L.W."/>
            <person name="Bailey B.A."/>
            <person name="Cohen S.P."/>
        </authorList>
    </citation>
    <scope>NUCLEOTIDE SEQUENCE [LARGE SCALE GENOMIC DNA]</scope>
    <source>
        <strain evidence="1 3">GH-19</strain>
    </source>
</reference>
<dbReference type="EMBL" id="JBANRG010000037">
    <property type="protein sequence ID" value="KAK7448883.1"/>
    <property type="molecule type" value="Genomic_DNA"/>
</dbReference>
<evidence type="ECO:0000313" key="3">
    <source>
        <dbReference type="Proteomes" id="UP001498398"/>
    </source>
</evidence>
<protein>
    <submittedName>
        <fullName evidence="1">Uncharacterized protein</fullName>
    </submittedName>
</protein>
<name>A0ABR1J2Z6_9AGAR</name>
<gene>
    <name evidence="2" type="ORF">VKT23_001386</name>
    <name evidence="1" type="ORF">VKT23_013615</name>
</gene>
<comment type="caution">
    <text evidence="1">The sequence shown here is derived from an EMBL/GenBank/DDBJ whole genome shotgun (WGS) entry which is preliminary data.</text>
</comment>
<sequence>MPDSQLETTTALILAQDKSALEKMRCLLPPGPTKSGLKCGYEGASNFLPLSFLLPYFYEGIYPTLKPPVFHYGWHFDESDLLAAADKHGLLAKVVLAPGVIDNSPYADVLPDIDVHKTLQNIRLHLKNRDVDIPYLTYACVRSGSASMISVTSNYKGWLPSDVQIRALQDIIGREDRPVWDMDYYTNGWKTCPRDTRR</sequence>
<proteinExistence type="predicted"/>
<accession>A0ABR1J2Z6</accession>
<dbReference type="Proteomes" id="UP001498398">
    <property type="component" value="Unassembled WGS sequence"/>
</dbReference>
<keyword evidence="3" id="KW-1185">Reference proteome</keyword>
<organism evidence="1 3">
    <name type="scientific">Marasmiellus scandens</name>
    <dbReference type="NCBI Taxonomy" id="2682957"/>
    <lineage>
        <taxon>Eukaryota</taxon>
        <taxon>Fungi</taxon>
        <taxon>Dikarya</taxon>
        <taxon>Basidiomycota</taxon>
        <taxon>Agaricomycotina</taxon>
        <taxon>Agaricomycetes</taxon>
        <taxon>Agaricomycetidae</taxon>
        <taxon>Agaricales</taxon>
        <taxon>Marasmiineae</taxon>
        <taxon>Omphalotaceae</taxon>
        <taxon>Marasmiellus</taxon>
    </lineage>
</organism>